<proteinExistence type="predicted"/>
<dbReference type="EMBL" id="CP151632">
    <property type="protein sequence ID" value="WZO35718.1"/>
    <property type="molecule type" value="Genomic_DNA"/>
</dbReference>
<feature type="compositionally biased region" description="Basic and acidic residues" evidence="1">
    <location>
        <begin position="229"/>
        <end position="238"/>
    </location>
</feature>
<feature type="compositionally biased region" description="Basic and acidic residues" evidence="1">
    <location>
        <begin position="9"/>
        <end position="22"/>
    </location>
</feature>
<gene>
    <name evidence="2" type="ORF">MRBLWS13_003425</name>
</gene>
<dbReference type="RefSeq" id="WP_349426537.1">
    <property type="nucleotide sequence ID" value="NZ_CP151632.1"/>
</dbReference>
<feature type="compositionally biased region" description="Basic and acidic residues" evidence="1">
    <location>
        <begin position="43"/>
        <end position="60"/>
    </location>
</feature>
<reference evidence="2" key="1">
    <citation type="submission" date="2024-04" db="EMBL/GenBank/DDBJ databases">
        <authorList>
            <person name="Roder T."/>
            <person name="Oberhansli S."/>
            <person name="Kreuzer M."/>
        </authorList>
    </citation>
    <scope>NUCLEOTIDE SEQUENCE</scope>
    <source>
        <strain evidence="2">LWS13-1.2</strain>
    </source>
</reference>
<accession>A0AAU6SFP5</accession>
<feature type="region of interest" description="Disordered" evidence="1">
    <location>
        <begin position="1"/>
        <end position="22"/>
    </location>
</feature>
<evidence type="ECO:0000256" key="1">
    <source>
        <dbReference type="SAM" id="MobiDB-lite"/>
    </source>
</evidence>
<organism evidence="2">
    <name type="scientific">Microbacterium sp. LWS13-1.2</name>
    <dbReference type="NCBI Taxonomy" id="3135264"/>
    <lineage>
        <taxon>Bacteria</taxon>
        <taxon>Bacillati</taxon>
        <taxon>Actinomycetota</taxon>
        <taxon>Actinomycetes</taxon>
        <taxon>Micrococcales</taxon>
        <taxon>Microbacteriaceae</taxon>
        <taxon>Microbacterium</taxon>
    </lineage>
</organism>
<feature type="region of interest" description="Disordered" evidence="1">
    <location>
        <begin position="113"/>
        <end position="134"/>
    </location>
</feature>
<feature type="region of interest" description="Disordered" evidence="1">
    <location>
        <begin position="250"/>
        <end position="280"/>
    </location>
</feature>
<feature type="region of interest" description="Disordered" evidence="1">
    <location>
        <begin position="214"/>
        <end position="238"/>
    </location>
</feature>
<dbReference type="AlphaFoldDB" id="A0AAU6SFP5"/>
<name>A0AAU6SFP5_9MICO</name>
<protein>
    <submittedName>
        <fullName evidence="2">Uncharacterized protein</fullName>
    </submittedName>
</protein>
<feature type="compositionally biased region" description="Basic and acidic residues" evidence="1">
    <location>
        <begin position="69"/>
        <end position="96"/>
    </location>
</feature>
<feature type="compositionally biased region" description="Polar residues" evidence="1">
    <location>
        <begin position="271"/>
        <end position="280"/>
    </location>
</feature>
<feature type="compositionally biased region" description="Basic and acidic residues" evidence="1">
    <location>
        <begin position="250"/>
        <end position="262"/>
    </location>
</feature>
<feature type="region of interest" description="Disordered" evidence="1">
    <location>
        <begin position="43"/>
        <end position="96"/>
    </location>
</feature>
<sequence length="280" mass="34393">MQIARARAAIHDREKQRKEARRQYARDYYAQHREEYLEYQRQYRAEQREKDPEAYRQGKRERSRRWRDKHKDEVNARLREKYREDPEKHRERRREFYAEHAEEQRMRRREYYARNKEKQNAAHRAWRDREKRRRDAGLPVRRVHRATKAEQFENRSAADEFFSRVWTKEELKIAMKSIETPADVWAAWKRDCLKARAEYALAQQKEELARLQKELGRARPGPKPKPRPTPREIEEARMDAIARQVNERLRHREQPRHPHHLDLAAPHPMLQPNNPMGMSR</sequence>
<evidence type="ECO:0000313" key="2">
    <source>
        <dbReference type="EMBL" id="WZO35718.1"/>
    </source>
</evidence>